<evidence type="ECO:0000313" key="2">
    <source>
        <dbReference type="EMBL" id="RVV99042.1"/>
    </source>
</evidence>
<keyword evidence="3" id="KW-1185">Reference proteome</keyword>
<gene>
    <name evidence="2" type="ORF">EKE94_09220</name>
</gene>
<feature type="domain" description="HTH marR-type" evidence="1">
    <location>
        <begin position="4"/>
        <end position="108"/>
    </location>
</feature>
<dbReference type="InterPro" id="IPR036390">
    <property type="entry name" value="WH_DNA-bd_sf"/>
</dbReference>
<dbReference type="InterPro" id="IPR025855">
    <property type="entry name" value="Replic_Relax"/>
</dbReference>
<dbReference type="Gene3D" id="1.10.10.10">
    <property type="entry name" value="Winged helix-like DNA-binding domain superfamily/Winged helix DNA-binding domain"/>
    <property type="match status" value="1"/>
</dbReference>
<accession>A0A438AK38</accession>
<dbReference type="SMART" id="SM00347">
    <property type="entry name" value="HTH_MARR"/>
    <property type="match status" value="1"/>
</dbReference>
<dbReference type="Proteomes" id="UP000285908">
    <property type="component" value="Unassembled WGS sequence"/>
</dbReference>
<comment type="caution">
    <text evidence="2">The sequence shown here is derived from an EMBL/GenBank/DDBJ whole genome shotgun (WGS) entry which is preliminary data.</text>
</comment>
<protein>
    <submittedName>
        <fullName evidence="2">Transcriptional regulator</fullName>
    </submittedName>
</protein>
<proteinExistence type="predicted"/>
<evidence type="ECO:0000313" key="3">
    <source>
        <dbReference type="Proteomes" id="UP000285908"/>
    </source>
</evidence>
<dbReference type="InterPro" id="IPR036388">
    <property type="entry name" value="WH-like_DNA-bd_sf"/>
</dbReference>
<evidence type="ECO:0000259" key="1">
    <source>
        <dbReference type="SMART" id="SM00347"/>
    </source>
</evidence>
<dbReference type="Pfam" id="PF13814">
    <property type="entry name" value="Replic_Relax"/>
    <property type="match status" value="1"/>
</dbReference>
<reference evidence="2 3" key="1">
    <citation type="submission" date="2018-11" db="EMBL/GenBank/DDBJ databases">
        <title>Mesobaculum littorinae gen. nov., sp. nov., isolated from Littorina scabra that represents a novel genus of the order Rhodobacteraceae.</title>
        <authorList>
            <person name="Li F."/>
        </authorList>
    </citation>
    <scope>NUCLEOTIDE SEQUENCE [LARGE SCALE GENOMIC DNA]</scope>
    <source>
        <strain evidence="2 3">M0103</strain>
    </source>
</reference>
<dbReference type="InterPro" id="IPR000835">
    <property type="entry name" value="HTH_MarR-typ"/>
</dbReference>
<dbReference type="SUPFAM" id="SSF46785">
    <property type="entry name" value="Winged helix' DNA-binding domain"/>
    <property type="match status" value="1"/>
</dbReference>
<dbReference type="EMBL" id="RQXX01000002">
    <property type="protein sequence ID" value="RVV99042.1"/>
    <property type="molecule type" value="Genomic_DNA"/>
</dbReference>
<dbReference type="OrthoDB" id="155998at2"/>
<dbReference type="GO" id="GO:0003700">
    <property type="term" value="F:DNA-binding transcription factor activity"/>
    <property type="evidence" value="ECO:0007669"/>
    <property type="project" value="InterPro"/>
</dbReference>
<dbReference type="AlphaFoldDB" id="A0A438AK38"/>
<sequence length="220" mass="23710">MSSDDLEKQGWSPRSAAERILMALKMHGALTSAELGARLGTTGEAARQQLVKLAEDGFVGDERKSAGRGRPAVHWHLTEKGQARFPDTHAALTVDILRSISGVLGEDALDRIINAREATTQALYEEAMADCVTLGDRVGKLAELRNAEGYMAAAEKGEDGELRLVENHCPICAAATFCQGFCRAEKAVFENVLGDGVSVERVEHIVGGGRRCTYVIREAT</sequence>
<name>A0A438AK38_9RHOB</name>
<organism evidence="2 3">
    <name type="scientific">Mesobaculum littorinae</name>
    <dbReference type="NCBI Taxonomy" id="2486419"/>
    <lineage>
        <taxon>Bacteria</taxon>
        <taxon>Pseudomonadati</taxon>
        <taxon>Pseudomonadota</taxon>
        <taxon>Alphaproteobacteria</taxon>
        <taxon>Rhodobacterales</taxon>
        <taxon>Roseobacteraceae</taxon>
        <taxon>Mesobaculum</taxon>
    </lineage>
</organism>